<reference evidence="2" key="1">
    <citation type="journal article" date="2019" name="Int. J. Syst. Evol. Microbiol.">
        <title>The Global Catalogue of Microorganisms (GCM) 10K type strain sequencing project: providing services to taxonomists for standard genome sequencing and annotation.</title>
        <authorList>
            <consortium name="The Broad Institute Genomics Platform"/>
            <consortium name="The Broad Institute Genome Sequencing Center for Infectious Disease"/>
            <person name="Wu L."/>
            <person name="Ma J."/>
        </authorList>
    </citation>
    <scope>NUCLEOTIDE SEQUENCE [LARGE SCALE GENOMIC DNA]</scope>
    <source>
        <strain evidence="2">CGMCC 4.7246</strain>
    </source>
</reference>
<organism evidence="1 2">
    <name type="scientific">Saccharothrix lopnurensis</name>
    <dbReference type="NCBI Taxonomy" id="1670621"/>
    <lineage>
        <taxon>Bacteria</taxon>
        <taxon>Bacillati</taxon>
        <taxon>Actinomycetota</taxon>
        <taxon>Actinomycetes</taxon>
        <taxon>Pseudonocardiales</taxon>
        <taxon>Pseudonocardiaceae</taxon>
        <taxon>Saccharothrix</taxon>
    </lineage>
</organism>
<dbReference type="EMBL" id="JBHSQO010000006">
    <property type="protein sequence ID" value="MFC6089452.1"/>
    <property type="molecule type" value="Genomic_DNA"/>
</dbReference>
<evidence type="ECO:0000313" key="1">
    <source>
        <dbReference type="EMBL" id="MFC6089452.1"/>
    </source>
</evidence>
<name>A0ABW1P446_9PSEU</name>
<proteinExistence type="predicted"/>
<comment type="caution">
    <text evidence="1">The sequence shown here is derived from an EMBL/GenBank/DDBJ whole genome shotgun (WGS) entry which is preliminary data.</text>
</comment>
<gene>
    <name evidence="1" type="ORF">ACFP3R_09245</name>
</gene>
<evidence type="ECO:0000313" key="2">
    <source>
        <dbReference type="Proteomes" id="UP001596220"/>
    </source>
</evidence>
<keyword evidence="2" id="KW-1185">Reference proteome</keyword>
<dbReference type="RefSeq" id="WP_380634636.1">
    <property type="nucleotide sequence ID" value="NZ_JBHSQO010000006.1"/>
</dbReference>
<protein>
    <submittedName>
        <fullName evidence="1">Uncharacterized protein</fullName>
    </submittedName>
</protein>
<dbReference type="Proteomes" id="UP001596220">
    <property type="component" value="Unassembled WGS sequence"/>
</dbReference>
<sequence>MTLSREMITTLLDLAALLAVAVGATAAVWLAVGAPAVAVGGLVLYGGARLIEHLAATSGKGGGAG</sequence>
<accession>A0ABW1P446</accession>